<dbReference type="Proteomes" id="UP000649753">
    <property type="component" value="Unassembled WGS sequence"/>
</dbReference>
<comment type="caution">
    <text evidence="2">The sequence shown here is derived from an EMBL/GenBank/DDBJ whole genome shotgun (WGS) entry which is preliminary data.</text>
</comment>
<reference evidence="2" key="1">
    <citation type="submission" date="2020-10" db="EMBL/GenBank/DDBJ databases">
        <title>Sequencing the genomes of 1000 actinobacteria strains.</title>
        <authorList>
            <person name="Klenk H.-P."/>
        </authorList>
    </citation>
    <scope>NUCLEOTIDE SEQUENCE</scope>
    <source>
        <strain evidence="2">DSM 46832</strain>
    </source>
</reference>
<sequence>MRTAVRRTLATAAAVALGGAATMVGPQPASAGTPDCPRYNICLYLERNYEGDRMDYHESDMYECLYGYVPQGLASSVHNNTRFAFRLWDSNAGLNWAVVGTAAPYKAYGSFGAGDNRVSIIASPGCTPFD</sequence>
<keyword evidence="1" id="KW-0732">Signal</keyword>
<protein>
    <recommendedName>
        <fullName evidence="4">Peptidase inhibitor family I36</fullName>
    </recommendedName>
</protein>
<feature type="signal peptide" evidence="1">
    <location>
        <begin position="1"/>
        <end position="31"/>
    </location>
</feature>
<dbReference type="EMBL" id="JADBEB010000001">
    <property type="protein sequence ID" value="MBE1487659.1"/>
    <property type="molecule type" value="Genomic_DNA"/>
</dbReference>
<keyword evidence="3" id="KW-1185">Reference proteome</keyword>
<organism evidence="2 3">
    <name type="scientific">Plantactinospora soyae</name>
    <dbReference type="NCBI Taxonomy" id="1544732"/>
    <lineage>
        <taxon>Bacteria</taxon>
        <taxon>Bacillati</taxon>
        <taxon>Actinomycetota</taxon>
        <taxon>Actinomycetes</taxon>
        <taxon>Micromonosporales</taxon>
        <taxon>Micromonosporaceae</taxon>
        <taxon>Plantactinospora</taxon>
    </lineage>
</organism>
<evidence type="ECO:0000256" key="1">
    <source>
        <dbReference type="SAM" id="SignalP"/>
    </source>
</evidence>
<name>A0A927M450_9ACTN</name>
<dbReference type="Pfam" id="PF03995">
    <property type="entry name" value="Inhibitor_I36"/>
    <property type="match status" value="1"/>
</dbReference>
<evidence type="ECO:0000313" key="3">
    <source>
        <dbReference type="Proteomes" id="UP000649753"/>
    </source>
</evidence>
<dbReference type="AlphaFoldDB" id="A0A927M450"/>
<gene>
    <name evidence="2" type="ORF">H4W31_003297</name>
</gene>
<proteinExistence type="predicted"/>
<feature type="chain" id="PRO_5036701950" description="Peptidase inhibitor family I36" evidence="1">
    <location>
        <begin position="32"/>
        <end position="130"/>
    </location>
</feature>
<dbReference type="RefSeq" id="WP_192767468.1">
    <property type="nucleotide sequence ID" value="NZ_JADBEB010000001.1"/>
</dbReference>
<evidence type="ECO:0000313" key="2">
    <source>
        <dbReference type="EMBL" id="MBE1487659.1"/>
    </source>
</evidence>
<accession>A0A927M450</accession>
<evidence type="ECO:0008006" key="4">
    <source>
        <dbReference type="Google" id="ProtNLM"/>
    </source>
</evidence>